<dbReference type="GO" id="GO:0006515">
    <property type="term" value="P:protein quality control for misfolded or incompletely synthesized proteins"/>
    <property type="evidence" value="ECO:0007669"/>
    <property type="project" value="TreeGrafter"/>
</dbReference>
<dbReference type="PANTHER" id="PTHR10381:SF70">
    <property type="entry name" value="ATP-DEPENDENT CLP PROTEASE PROTEOLYTIC SUBUNIT"/>
    <property type="match status" value="1"/>
</dbReference>
<sequence length="254" mass="28448">MEKRKFWVFQRGDPKEETILRLDGPIAKESWFGDEVTPALFLSELESHPGDMTVWINSPGGDVFAASQIYTMLMDHKGKITVKIEGIAASAASVIAMAGGEVLMSPSSMMMIHNPETSAYGWKDEMEKALDILDEVKESIINAYELKTGLSRHKISRLMDDETWMNAKKAKELGFCDRLLFTGDDEEEEADEEAQEGMAFAARKMMSTVLNKISADAVLAKKEEEAGSDEKADNLEETGTKYKELTKRLELLRH</sequence>
<dbReference type="InterPro" id="IPR023562">
    <property type="entry name" value="ClpP/TepA"/>
</dbReference>
<dbReference type="InterPro" id="IPR029045">
    <property type="entry name" value="ClpP/crotonase-like_dom_sf"/>
</dbReference>
<keyword evidence="8" id="KW-1185">Reference proteome</keyword>
<evidence type="ECO:0000256" key="2">
    <source>
        <dbReference type="ARBA" id="ARBA00022490"/>
    </source>
</evidence>
<dbReference type="Gene3D" id="3.90.226.10">
    <property type="entry name" value="2-enoyl-CoA Hydratase, Chain A, domain 1"/>
    <property type="match status" value="1"/>
</dbReference>
<keyword evidence="4" id="KW-0378">Hydrolase</keyword>
<dbReference type="NCBIfam" id="NF045542">
    <property type="entry name" value="Clp_rel_HeadMat"/>
    <property type="match status" value="1"/>
</dbReference>
<keyword evidence="5" id="KW-0720">Serine protease</keyword>
<evidence type="ECO:0000256" key="4">
    <source>
        <dbReference type="ARBA" id="ARBA00022801"/>
    </source>
</evidence>
<comment type="caution">
    <text evidence="7">The sequence shown here is derived from an EMBL/GenBank/DDBJ whole genome shotgun (WGS) entry which is preliminary data.</text>
</comment>
<evidence type="ECO:0000313" key="8">
    <source>
        <dbReference type="Proteomes" id="UP000288812"/>
    </source>
</evidence>
<dbReference type="OrthoDB" id="9806592at2"/>
<dbReference type="PANTHER" id="PTHR10381">
    <property type="entry name" value="ATP-DEPENDENT CLP PROTEASE PROTEOLYTIC SUBUNIT"/>
    <property type="match status" value="1"/>
</dbReference>
<evidence type="ECO:0000256" key="1">
    <source>
        <dbReference type="ARBA" id="ARBA00007039"/>
    </source>
</evidence>
<gene>
    <name evidence="7" type="ORF">EF514_01395</name>
</gene>
<accession>A0A437S8S3</accession>
<dbReference type="InterPro" id="IPR001907">
    <property type="entry name" value="ClpP"/>
</dbReference>
<comment type="similarity">
    <text evidence="1 6">Belongs to the peptidase S14 family.</text>
</comment>
<proteinExistence type="inferred from homology"/>
<evidence type="ECO:0000256" key="3">
    <source>
        <dbReference type="ARBA" id="ARBA00022670"/>
    </source>
</evidence>
<dbReference type="EMBL" id="RLIH01000002">
    <property type="protein sequence ID" value="RVU55412.1"/>
    <property type="molecule type" value="Genomic_DNA"/>
</dbReference>
<dbReference type="GO" id="GO:0004176">
    <property type="term" value="F:ATP-dependent peptidase activity"/>
    <property type="evidence" value="ECO:0007669"/>
    <property type="project" value="InterPro"/>
</dbReference>
<reference evidence="7 8" key="1">
    <citation type="submission" date="2018-11" db="EMBL/GenBank/DDBJ databases">
        <title>Genome sequencing and assembly of Anaerosphaera sp. nov., GS7-6-2.</title>
        <authorList>
            <person name="Rettenmaier R."/>
            <person name="Liebl W."/>
            <person name="Zverlov V."/>
        </authorList>
    </citation>
    <scope>NUCLEOTIDE SEQUENCE [LARGE SCALE GENOMIC DNA]</scope>
    <source>
        <strain evidence="7 8">GS7-6-2</strain>
    </source>
</reference>
<name>A0A437S8S3_9FIRM</name>
<dbReference type="AlphaFoldDB" id="A0A437S8S3"/>
<dbReference type="SUPFAM" id="SSF52096">
    <property type="entry name" value="ClpP/crotonase"/>
    <property type="match status" value="1"/>
</dbReference>
<evidence type="ECO:0000256" key="5">
    <source>
        <dbReference type="ARBA" id="ARBA00022825"/>
    </source>
</evidence>
<protein>
    <recommendedName>
        <fullName evidence="6">ATP-dependent Clp protease proteolytic subunit</fullName>
    </recommendedName>
</protein>
<dbReference type="Proteomes" id="UP000288812">
    <property type="component" value="Unassembled WGS sequence"/>
</dbReference>
<dbReference type="GO" id="GO:0004252">
    <property type="term" value="F:serine-type endopeptidase activity"/>
    <property type="evidence" value="ECO:0007669"/>
    <property type="project" value="InterPro"/>
</dbReference>
<dbReference type="PRINTS" id="PR00127">
    <property type="entry name" value="CLPPROTEASEP"/>
</dbReference>
<evidence type="ECO:0000313" key="7">
    <source>
        <dbReference type="EMBL" id="RVU55412.1"/>
    </source>
</evidence>
<dbReference type="RefSeq" id="WP_127723074.1">
    <property type="nucleotide sequence ID" value="NZ_RLIH01000002.1"/>
</dbReference>
<dbReference type="Pfam" id="PF00574">
    <property type="entry name" value="CLP_protease"/>
    <property type="match status" value="1"/>
</dbReference>
<keyword evidence="3 7" id="KW-0645">Protease</keyword>
<evidence type="ECO:0000256" key="6">
    <source>
        <dbReference type="RuleBase" id="RU003567"/>
    </source>
</evidence>
<dbReference type="CDD" id="cd07016">
    <property type="entry name" value="S14_ClpP_1"/>
    <property type="match status" value="1"/>
</dbReference>
<keyword evidence="2" id="KW-0963">Cytoplasm</keyword>
<dbReference type="GO" id="GO:0051117">
    <property type="term" value="F:ATPase binding"/>
    <property type="evidence" value="ECO:0007669"/>
    <property type="project" value="TreeGrafter"/>
</dbReference>
<dbReference type="GO" id="GO:0009368">
    <property type="term" value="C:endopeptidase Clp complex"/>
    <property type="evidence" value="ECO:0007669"/>
    <property type="project" value="TreeGrafter"/>
</dbReference>
<organism evidence="7 8">
    <name type="scientific">Anaerosphaera multitolerans</name>
    <dbReference type="NCBI Taxonomy" id="2487351"/>
    <lineage>
        <taxon>Bacteria</taxon>
        <taxon>Bacillati</taxon>
        <taxon>Bacillota</taxon>
        <taxon>Tissierellia</taxon>
        <taxon>Tissierellales</taxon>
        <taxon>Peptoniphilaceae</taxon>
        <taxon>Anaerosphaera</taxon>
    </lineage>
</organism>